<dbReference type="Gene3D" id="3.90.79.10">
    <property type="entry name" value="Nucleoside Triphosphate Pyrophosphohydrolase"/>
    <property type="match status" value="1"/>
</dbReference>
<dbReference type="Pfam" id="PF00293">
    <property type="entry name" value="NUDIX"/>
    <property type="match status" value="1"/>
</dbReference>
<evidence type="ECO:0000313" key="5">
    <source>
        <dbReference type="EMBL" id="OGF36786.1"/>
    </source>
</evidence>
<evidence type="ECO:0000259" key="4">
    <source>
        <dbReference type="PROSITE" id="PS51462"/>
    </source>
</evidence>
<keyword evidence="1" id="KW-0328">Glycosyltransferase</keyword>
<dbReference type="PROSITE" id="PS51462">
    <property type="entry name" value="NUDIX"/>
    <property type="match status" value="1"/>
</dbReference>
<dbReference type="GO" id="GO:0016758">
    <property type="term" value="F:hexosyltransferase activity"/>
    <property type="evidence" value="ECO:0007669"/>
    <property type="project" value="TreeGrafter"/>
</dbReference>
<reference evidence="5 6" key="1">
    <citation type="journal article" date="2016" name="Nat. Commun.">
        <title>Thousands of microbial genomes shed light on interconnected biogeochemical processes in an aquifer system.</title>
        <authorList>
            <person name="Anantharaman K."/>
            <person name="Brown C.T."/>
            <person name="Hug L.A."/>
            <person name="Sharon I."/>
            <person name="Castelle C.J."/>
            <person name="Probst A.J."/>
            <person name="Thomas B.C."/>
            <person name="Singh A."/>
            <person name="Wilkins M.J."/>
            <person name="Karaoz U."/>
            <person name="Brodie E.L."/>
            <person name="Williams K.H."/>
            <person name="Hubbard S.S."/>
            <person name="Banfield J.F."/>
        </authorList>
    </citation>
    <scope>NUCLEOTIDE SEQUENCE [LARGE SCALE GENOMIC DNA]</scope>
</reference>
<keyword evidence="3" id="KW-0378">Hydrolase</keyword>
<dbReference type="AlphaFoldDB" id="A0A1F5TDN0"/>
<keyword evidence="2" id="KW-0808">Transferase</keyword>
<dbReference type="Pfam" id="PF03808">
    <property type="entry name" value="Glyco_tran_WecG"/>
    <property type="match status" value="1"/>
</dbReference>
<dbReference type="InterPro" id="IPR020084">
    <property type="entry name" value="NUDIX_hydrolase_CS"/>
</dbReference>
<gene>
    <name evidence="5" type="ORF">A2482_00210</name>
</gene>
<evidence type="ECO:0000313" key="6">
    <source>
        <dbReference type="Proteomes" id="UP000178656"/>
    </source>
</evidence>
<name>A0A1F5TDN0_9BACT</name>
<dbReference type="InterPro" id="IPR015797">
    <property type="entry name" value="NUDIX_hydrolase-like_dom_sf"/>
</dbReference>
<proteinExistence type="predicted"/>
<dbReference type="InterPro" id="IPR000086">
    <property type="entry name" value="NUDIX_hydrolase_dom"/>
</dbReference>
<dbReference type="EMBL" id="MFGM01000029">
    <property type="protein sequence ID" value="OGF36786.1"/>
    <property type="molecule type" value="Genomic_DNA"/>
</dbReference>
<protein>
    <recommendedName>
        <fullName evidence="4">Nudix hydrolase domain-containing protein</fullName>
    </recommendedName>
</protein>
<evidence type="ECO:0000256" key="2">
    <source>
        <dbReference type="ARBA" id="ARBA00022679"/>
    </source>
</evidence>
<dbReference type="PANTHER" id="PTHR34136:SF1">
    <property type="entry name" value="UDP-N-ACETYL-D-MANNOSAMINURONIC ACID TRANSFERASE"/>
    <property type="match status" value="1"/>
</dbReference>
<comment type="caution">
    <text evidence="5">The sequence shown here is derived from an EMBL/GenBank/DDBJ whole genome shotgun (WGS) entry which is preliminary data.</text>
</comment>
<dbReference type="PANTHER" id="PTHR34136">
    <property type="match status" value="1"/>
</dbReference>
<feature type="domain" description="Nudix hydrolase" evidence="4">
    <location>
        <begin position="256"/>
        <end position="395"/>
    </location>
</feature>
<dbReference type="CDD" id="cd06533">
    <property type="entry name" value="Glyco_transf_WecG_TagA"/>
    <property type="match status" value="1"/>
</dbReference>
<dbReference type="Proteomes" id="UP000178656">
    <property type="component" value="Unassembled WGS sequence"/>
</dbReference>
<sequence length="397" mass="45222">MNAPLEFQHKVILLGVKIDDRPMDYILSRIEAQLNTESQMKIYTPNPEICLRAENDDFYRHVLNTADINAPDGFGLKLGALILGQDLENRVAGSDLTPQILEKLGSSGLKVFVVLREDSLSTPNNITDLMKDKYPNVKCKVGIMKSSDFENCDKLLNTINDFDPQILFVCLGAPTQELWINKYIKLLSNVKVAIGVGGSFDFLTGKIKRAPKIMRELGIEWLYRLYQEPKRLERIKHATADFLLACHRWNTRIKNELRVNALAVIRNREGKILIQRNKRFANHWQFPQGGVEKWESVAEAAKREASEEIGAPISAFGATTVLSEKNEYVPPRYSQLLIGYKGQSQTAVLIEFVGNEKDVDVANSEEAEEVKWVNKDELLTYLHRDRQKFAQVLLKYL</sequence>
<dbReference type="PROSITE" id="PS00893">
    <property type="entry name" value="NUDIX_BOX"/>
    <property type="match status" value="1"/>
</dbReference>
<dbReference type="SUPFAM" id="SSF55811">
    <property type="entry name" value="Nudix"/>
    <property type="match status" value="1"/>
</dbReference>
<dbReference type="GO" id="GO:0016787">
    <property type="term" value="F:hydrolase activity"/>
    <property type="evidence" value="ECO:0007669"/>
    <property type="project" value="UniProtKB-KW"/>
</dbReference>
<evidence type="ECO:0000256" key="3">
    <source>
        <dbReference type="ARBA" id="ARBA00022801"/>
    </source>
</evidence>
<evidence type="ECO:0000256" key="1">
    <source>
        <dbReference type="ARBA" id="ARBA00022676"/>
    </source>
</evidence>
<organism evidence="5 6">
    <name type="scientific">Candidatus Falkowbacteria bacterium RIFOXYC2_FULL_48_21</name>
    <dbReference type="NCBI Taxonomy" id="1798005"/>
    <lineage>
        <taxon>Bacteria</taxon>
        <taxon>Candidatus Falkowiibacteriota</taxon>
    </lineage>
</organism>
<dbReference type="NCBIfam" id="TIGR00696">
    <property type="entry name" value="wecG_tagA_cpsF"/>
    <property type="match status" value="1"/>
</dbReference>
<dbReference type="InterPro" id="IPR004629">
    <property type="entry name" value="WecG_TagA_CpsF"/>
</dbReference>
<accession>A0A1F5TDN0</accession>